<dbReference type="GO" id="GO:0003676">
    <property type="term" value="F:nucleic acid binding"/>
    <property type="evidence" value="ECO:0007669"/>
    <property type="project" value="InterPro"/>
</dbReference>
<gene>
    <name evidence="3" type="ORF">FX155_02960</name>
</gene>
<dbReference type="NCBIfam" id="NF009150">
    <property type="entry name" value="PRK12497.1-3"/>
    <property type="match status" value="1"/>
</dbReference>
<dbReference type="InterPro" id="IPR011335">
    <property type="entry name" value="Restrct_endonuc-II-like"/>
</dbReference>
<evidence type="ECO:0000313" key="3">
    <source>
        <dbReference type="EMBL" id="MSS81571.1"/>
    </source>
</evidence>
<sequence length="118" mass="14181">MVHQRRRFGNWGEEAAVRYLEKQGYEILDRNYRSSWGEIDIIARHWGVLAFVEVKTRHSLKFGRPAAAVTRDKQIRLRKTAWCYLRENPVIRYRSRFDIIEILDLYGKISLNHLKNCF</sequence>
<dbReference type="EMBL" id="VULN01000003">
    <property type="protein sequence ID" value="MSS81571.1"/>
    <property type="molecule type" value="Genomic_DNA"/>
</dbReference>
<dbReference type="CDD" id="cd20736">
    <property type="entry name" value="PoNe_Nuclease"/>
    <property type="match status" value="1"/>
</dbReference>
<dbReference type="Proteomes" id="UP000441455">
    <property type="component" value="Unassembled WGS sequence"/>
</dbReference>
<dbReference type="Pfam" id="PF02021">
    <property type="entry name" value="UPF0102"/>
    <property type="match status" value="1"/>
</dbReference>
<dbReference type="PANTHER" id="PTHR34039:SF1">
    <property type="entry name" value="UPF0102 PROTEIN YRAN"/>
    <property type="match status" value="1"/>
</dbReference>
<dbReference type="OrthoDB" id="9802516at2"/>
<evidence type="ECO:0000256" key="2">
    <source>
        <dbReference type="HAMAP-Rule" id="MF_00048"/>
    </source>
</evidence>
<dbReference type="NCBIfam" id="TIGR00252">
    <property type="entry name" value="YraN family protein"/>
    <property type="match status" value="1"/>
</dbReference>
<dbReference type="HAMAP" id="MF_00048">
    <property type="entry name" value="UPF0102"/>
    <property type="match status" value="1"/>
</dbReference>
<proteinExistence type="inferred from homology"/>
<dbReference type="InterPro" id="IPR011856">
    <property type="entry name" value="tRNA_endonuc-like_dom_sf"/>
</dbReference>
<protein>
    <recommendedName>
        <fullName evidence="2">UPF0102 protein FX155_02960</fullName>
    </recommendedName>
</protein>
<dbReference type="RefSeq" id="WP_022487031.1">
    <property type="nucleotide sequence ID" value="NZ_CALEXD010000011.1"/>
</dbReference>
<accession>A0A6N7VWT9</accession>
<dbReference type="AlphaFoldDB" id="A0A6N7VWT9"/>
<reference evidence="3 4" key="1">
    <citation type="submission" date="2019-08" db="EMBL/GenBank/DDBJ databases">
        <title>In-depth cultivation of the pig gut microbiome towards novel bacterial diversity and tailored functional studies.</title>
        <authorList>
            <person name="Wylensek D."/>
            <person name="Hitch T.C.A."/>
            <person name="Clavel T."/>
        </authorList>
    </citation>
    <scope>NUCLEOTIDE SEQUENCE [LARGE SCALE GENOMIC DNA]</scope>
    <source>
        <strain evidence="3 4">WCA-389-WT-5B</strain>
    </source>
</reference>
<evidence type="ECO:0000256" key="1">
    <source>
        <dbReference type="ARBA" id="ARBA00006738"/>
    </source>
</evidence>
<name>A0A6N7VWT9_ACIFE</name>
<dbReference type="SUPFAM" id="SSF52980">
    <property type="entry name" value="Restriction endonuclease-like"/>
    <property type="match status" value="1"/>
</dbReference>
<comment type="caution">
    <text evidence="3">The sequence shown here is derived from an EMBL/GenBank/DDBJ whole genome shotgun (WGS) entry which is preliminary data.</text>
</comment>
<dbReference type="NCBIfam" id="NF009154">
    <property type="entry name" value="PRK12497.3-3"/>
    <property type="match status" value="1"/>
</dbReference>
<dbReference type="Gene3D" id="3.40.1350.10">
    <property type="match status" value="1"/>
</dbReference>
<evidence type="ECO:0000313" key="4">
    <source>
        <dbReference type="Proteomes" id="UP000441455"/>
    </source>
</evidence>
<dbReference type="InterPro" id="IPR003509">
    <property type="entry name" value="UPF0102_YraN-like"/>
</dbReference>
<comment type="similarity">
    <text evidence="1 2">Belongs to the UPF0102 family.</text>
</comment>
<dbReference type="PANTHER" id="PTHR34039">
    <property type="entry name" value="UPF0102 PROTEIN YRAN"/>
    <property type="match status" value="1"/>
</dbReference>
<organism evidence="3 4">
    <name type="scientific">Acidaminococcus fermentans</name>
    <dbReference type="NCBI Taxonomy" id="905"/>
    <lineage>
        <taxon>Bacteria</taxon>
        <taxon>Bacillati</taxon>
        <taxon>Bacillota</taxon>
        <taxon>Negativicutes</taxon>
        <taxon>Acidaminococcales</taxon>
        <taxon>Acidaminococcaceae</taxon>
        <taxon>Acidaminococcus</taxon>
    </lineage>
</organism>